<keyword evidence="4 7" id="KW-0689">Ribosomal protein</keyword>
<dbReference type="PIRSF" id="PIRSF002134">
    <property type="entry name" value="Ribosomal_S13"/>
    <property type="match status" value="1"/>
</dbReference>
<dbReference type="Proteomes" id="UP000034075">
    <property type="component" value="Unassembled WGS sequence"/>
</dbReference>
<dbReference type="GO" id="GO:0019843">
    <property type="term" value="F:rRNA binding"/>
    <property type="evidence" value="ECO:0007669"/>
    <property type="project" value="UniProtKB-UniRule"/>
</dbReference>
<dbReference type="InterPro" id="IPR010979">
    <property type="entry name" value="Ribosomal_uS13-like_H2TH"/>
</dbReference>
<evidence type="ECO:0000313" key="9">
    <source>
        <dbReference type="EMBL" id="KKQ10917.1"/>
    </source>
</evidence>
<dbReference type="SUPFAM" id="SSF46946">
    <property type="entry name" value="S13-like H2TH domain"/>
    <property type="match status" value="1"/>
</dbReference>
<dbReference type="InterPro" id="IPR001892">
    <property type="entry name" value="Ribosomal_uS13"/>
</dbReference>
<dbReference type="Pfam" id="PF00416">
    <property type="entry name" value="Ribosomal_S13"/>
    <property type="match status" value="1"/>
</dbReference>
<dbReference type="PANTHER" id="PTHR10871:SF1">
    <property type="entry name" value="SMALL RIBOSOMAL SUBUNIT PROTEIN US13M"/>
    <property type="match status" value="1"/>
</dbReference>
<organism evidence="9 10">
    <name type="scientific">candidate division WS6 bacterium GW2011_GWC2_36_7</name>
    <dbReference type="NCBI Taxonomy" id="1619091"/>
    <lineage>
        <taxon>Bacteria</taxon>
        <taxon>Candidatus Dojkabacteria</taxon>
    </lineage>
</organism>
<dbReference type="PANTHER" id="PTHR10871">
    <property type="entry name" value="30S RIBOSOMAL PROTEIN S13/40S RIBOSOMAL PROTEIN S18"/>
    <property type="match status" value="1"/>
</dbReference>
<protein>
    <recommendedName>
        <fullName evidence="6 7">Small ribosomal subunit protein uS13</fullName>
    </recommendedName>
</protein>
<dbReference type="GO" id="GO:0015935">
    <property type="term" value="C:small ribosomal subunit"/>
    <property type="evidence" value="ECO:0007669"/>
    <property type="project" value="TreeGrafter"/>
</dbReference>
<dbReference type="Gene3D" id="4.10.910.10">
    <property type="entry name" value="30s ribosomal protein s13, domain 2"/>
    <property type="match status" value="1"/>
</dbReference>
<evidence type="ECO:0000256" key="3">
    <source>
        <dbReference type="ARBA" id="ARBA00022884"/>
    </source>
</evidence>
<dbReference type="FunFam" id="1.10.8.50:FF:000001">
    <property type="entry name" value="30S ribosomal protein S13"/>
    <property type="match status" value="1"/>
</dbReference>
<dbReference type="InterPro" id="IPR027437">
    <property type="entry name" value="Rbsml_uS13_C"/>
</dbReference>
<accession>A0A0G0EZG0</accession>
<evidence type="ECO:0000256" key="5">
    <source>
        <dbReference type="ARBA" id="ARBA00023274"/>
    </source>
</evidence>
<dbReference type="GO" id="GO:0005829">
    <property type="term" value="C:cytosol"/>
    <property type="evidence" value="ECO:0007669"/>
    <property type="project" value="TreeGrafter"/>
</dbReference>
<evidence type="ECO:0000256" key="2">
    <source>
        <dbReference type="ARBA" id="ARBA00022730"/>
    </source>
</evidence>
<comment type="subunit">
    <text evidence="7">Part of the 30S ribosomal subunit. Forms a loose heterodimer with protein S19. Forms two bridges to the 50S subunit in the 70S ribosome.</text>
</comment>
<reference evidence="9 10" key="1">
    <citation type="journal article" date="2015" name="Nature">
        <title>rRNA introns, odd ribosomes, and small enigmatic genomes across a large radiation of phyla.</title>
        <authorList>
            <person name="Brown C.T."/>
            <person name="Hug L.A."/>
            <person name="Thomas B.C."/>
            <person name="Sharon I."/>
            <person name="Castelle C.J."/>
            <person name="Singh A."/>
            <person name="Wilkins M.J."/>
            <person name="Williams K.H."/>
            <person name="Banfield J.F."/>
        </authorList>
    </citation>
    <scope>NUCLEOTIDE SEQUENCE [LARGE SCALE GENOMIC DNA]</scope>
</reference>
<evidence type="ECO:0000256" key="8">
    <source>
        <dbReference type="RuleBase" id="RU003830"/>
    </source>
</evidence>
<dbReference type="InterPro" id="IPR018269">
    <property type="entry name" value="Ribosomal_uS13_CS"/>
</dbReference>
<comment type="caution">
    <text evidence="9">The sequence shown here is derived from an EMBL/GenBank/DDBJ whole genome shotgun (WGS) entry which is preliminary data.</text>
</comment>
<comment type="function">
    <text evidence="7">Located at the top of the head of the 30S subunit, it contacts several helices of the 16S rRNA. In the 70S ribosome it contacts the 23S rRNA (bridge B1a) and protein L5 of the 50S subunit (bridge B1b), connecting the 2 subunits; these bridges are implicated in subunit movement. Contacts the tRNAs in the A and P-sites.</text>
</comment>
<dbReference type="GO" id="GO:0000049">
    <property type="term" value="F:tRNA binding"/>
    <property type="evidence" value="ECO:0007669"/>
    <property type="project" value="UniProtKB-UniRule"/>
</dbReference>
<name>A0A0G0EZG0_9BACT</name>
<dbReference type="NCBIfam" id="TIGR03631">
    <property type="entry name" value="uS13_bact"/>
    <property type="match status" value="1"/>
</dbReference>
<dbReference type="EMBL" id="LBSF01000050">
    <property type="protein sequence ID" value="KKQ10917.1"/>
    <property type="molecule type" value="Genomic_DNA"/>
</dbReference>
<dbReference type="PROSITE" id="PS50159">
    <property type="entry name" value="RIBOSOMAL_S13_2"/>
    <property type="match status" value="1"/>
</dbReference>
<dbReference type="PROSITE" id="PS00646">
    <property type="entry name" value="RIBOSOMAL_S13_1"/>
    <property type="match status" value="1"/>
</dbReference>
<sequence>MARIAGIEVTNEKKVWISLMGIYGIGTKRAHDICKDTNIDENTFVKDLSEVQLDVIRKYIEEKYQVEGALRQGIFRDIKRLKDIRCYRGIRHKLGLPVRGQRTRHNAHTRKGKTRAVGGLKRVLAKT</sequence>
<keyword evidence="7" id="KW-0820">tRNA-binding</keyword>
<dbReference type="GO" id="GO:0006412">
    <property type="term" value="P:translation"/>
    <property type="evidence" value="ECO:0007669"/>
    <property type="project" value="UniProtKB-UniRule"/>
</dbReference>
<dbReference type="InterPro" id="IPR019980">
    <property type="entry name" value="Ribosomal_uS13_bac-type"/>
</dbReference>
<proteinExistence type="inferred from homology"/>
<keyword evidence="5 7" id="KW-0687">Ribonucleoprotein</keyword>
<comment type="similarity">
    <text evidence="1 7 8">Belongs to the universal ribosomal protein uS13 family.</text>
</comment>
<evidence type="ECO:0000256" key="7">
    <source>
        <dbReference type="HAMAP-Rule" id="MF_01315"/>
    </source>
</evidence>
<keyword evidence="2 7" id="KW-0699">rRNA-binding</keyword>
<gene>
    <name evidence="7" type="primary">rpsM</name>
    <name evidence="9" type="ORF">US24_C0050G0007</name>
</gene>
<dbReference type="GO" id="GO:0003735">
    <property type="term" value="F:structural constituent of ribosome"/>
    <property type="evidence" value="ECO:0007669"/>
    <property type="project" value="InterPro"/>
</dbReference>
<dbReference type="Gene3D" id="1.10.8.50">
    <property type="match status" value="1"/>
</dbReference>
<evidence type="ECO:0000313" key="10">
    <source>
        <dbReference type="Proteomes" id="UP000034075"/>
    </source>
</evidence>
<dbReference type="HAMAP" id="MF_01315">
    <property type="entry name" value="Ribosomal_uS13"/>
    <property type="match status" value="1"/>
</dbReference>
<evidence type="ECO:0000256" key="6">
    <source>
        <dbReference type="ARBA" id="ARBA00035166"/>
    </source>
</evidence>
<evidence type="ECO:0000256" key="1">
    <source>
        <dbReference type="ARBA" id="ARBA00008080"/>
    </source>
</evidence>
<dbReference type="AlphaFoldDB" id="A0A0G0EZG0"/>
<dbReference type="PATRIC" id="fig|1619091.4.peg.568"/>
<keyword evidence="3 7" id="KW-0694">RNA-binding</keyword>
<evidence type="ECO:0000256" key="4">
    <source>
        <dbReference type="ARBA" id="ARBA00022980"/>
    </source>
</evidence>